<accession>A0A1G7K704</accession>
<dbReference type="RefSeq" id="WP_090152523.1">
    <property type="nucleotide sequence ID" value="NZ_FNAN01000010.1"/>
</dbReference>
<feature type="signal peptide" evidence="1">
    <location>
        <begin position="1"/>
        <end position="16"/>
    </location>
</feature>
<name>A0A1G7K704_9BACT</name>
<dbReference type="InterPro" id="IPR013783">
    <property type="entry name" value="Ig-like_fold"/>
</dbReference>
<dbReference type="GO" id="GO:0008237">
    <property type="term" value="F:metallopeptidase activity"/>
    <property type="evidence" value="ECO:0007669"/>
    <property type="project" value="InterPro"/>
</dbReference>
<dbReference type="STRING" id="659014.SAMN04487996_11036"/>
<keyword evidence="1" id="KW-0732">Signal</keyword>
<reference evidence="3" key="1">
    <citation type="submission" date="2016-10" db="EMBL/GenBank/DDBJ databases">
        <authorList>
            <person name="Varghese N."/>
            <person name="Submissions S."/>
        </authorList>
    </citation>
    <scope>NUCLEOTIDE SEQUENCE [LARGE SCALE GENOMIC DNA]</scope>
    <source>
        <strain evidence="3">DSM 25329</strain>
    </source>
</reference>
<evidence type="ECO:0000313" key="3">
    <source>
        <dbReference type="Proteomes" id="UP000198748"/>
    </source>
</evidence>
<sequence>MKIIFTTLIAICIANAAFSQHYQVDTLYKNGPLDNRINVVILGDGFTQEQMPTFAAEAKKFADFFLAYNPYQAYRSYFNFFAIRTPSKESGVTNPGNAPDAYKDQPVGNKDTFFGVSFGSQIHRLVEVRKWDVLYSVMASNFPEYDLIVVLANTDYYGGSGGQIAVHTLHKDANTIGVHEIGHTFGRVSDEYWAGSIYGTEAANMTANNDPATIRWKNWLSNPPIGIYKHGPDGDAAKWHKPANGTCLMEYLNQEFCAVCSEATVERLLEIVNPIEKFEPGTAGRVDIDQHNTFNLKLLKPDPSTLQVAWRLNGKLLPFSGEELTLKSSEVPDSAALTASVFDNTMLSRRNDARVNRTREITWSLKSSVPAEFRIVTSADSVCAGEEVVLTALGCPVAPSWSTGEKGKSITVKPEQTTTFSATCNAQGAPIRTAQALVKAMPLPNATATNGGPYTVGQAIELTATGGVTYLWRGPMFFASTFAHVFLNGAKLEQGGLYEVVVTDVNGCSKTAQTEVTVDPILSAPNDPAVMVTVSPNPARDYISVETSLAGRSNITLYDQAGREMRSKSFVKKTDMKLDVAAGMYLYRFTNGSREISGEVAVQ</sequence>
<protein>
    <submittedName>
        <fullName evidence="2">Por secretion system C-terminal sorting domain-containing protein</fullName>
    </submittedName>
</protein>
<dbReference type="Pfam" id="PF09471">
    <property type="entry name" value="Peptidase_M64"/>
    <property type="match status" value="1"/>
</dbReference>
<dbReference type="AlphaFoldDB" id="A0A1G7K704"/>
<feature type="chain" id="PRO_5011603072" evidence="1">
    <location>
        <begin position="17"/>
        <end position="603"/>
    </location>
</feature>
<dbReference type="InterPro" id="IPR024079">
    <property type="entry name" value="MetalloPept_cat_dom_sf"/>
</dbReference>
<gene>
    <name evidence="2" type="ORF">SAMN04487996_11036</name>
</gene>
<dbReference type="EMBL" id="FNAN01000010">
    <property type="protein sequence ID" value="SDF32995.1"/>
    <property type="molecule type" value="Genomic_DNA"/>
</dbReference>
<proteinExistence type="predicted"/>
<dbReference type="InterPro" id="IPR026444">
    <property type="entry name" value="Secre_tail"/>
</dbReference>
<keyword evidence="3" id="KW-1185">Reference proteome</keyword>
<dbReference type="NCBIfam" id="TIGR04183">
    <property type="entry name" value="Por_Secre_tail"/>
    <property type="match status" value="1"/>
</dbReference>
<organism evidence="2 3">
    <name type="scientific">Dyadobacter soli</name>
    <dbReference type="NCBI Taxonomy" id="659014"/>
    <lineage>
        <taxon>Bacteria</taxon>
        <taxon>Pseudomonadati</taxon>
        <taxon>Bacteroidota</taxon>
        <taxon>Cytophagia</taxon>
        <taxon>Cytophagales</taxon>
        <taxon>Spirosomataceae</taxon>
        <taxon>Dyadobacter</taxon>
    </lineage>
</organism>
<evidence type="ECO:0000313" key="2">
    <source>
        <dbReference type="EMBL" id="SDF32995.1"/>
    </source>
</evidence>
<dbReference type="Proteomes" id="UP000198748">
    <property type="component" value="Unassembled WGS sequence"/>
</dbReference>
<evidence type="ECO:0000256" key="1">
    <source>
        <dbReference type="SAM" id="SignalP"/>
    </source>
</evidence>
<dbReference type="InterPro" id="IPR019026">
    <property type="entry name" value="Peptidase_M64_IgA"/>
</dbReference>
<dbReference type="OrthoDB" id="127762at2"/>
<dbReference type="Gene3D" id="3.40.390.10">
    <property type="entry name" value="Collagenase (Catalytic Domain)"/>
    <property type="match status" value="1"/>
</dbReference>
<dbReference type="Gene3D" id="2.60.40.10">
    <property type="entry name" value="Immunoglobulins"/>
    <property type="match status" value="1"/>
</dbReference>